<dbReference type="GO" id="GO:0019216">
    <property type="term" value="P:regulation of lipid metabolic process"/>
    <property type="evidence" value="ECO:0007669"/>
    <property type="project" value="UniProtKB-ARBA"/>
</dbReference>
<keyword evidence="31" id="KW-0458">Lysosome</keyword>
<dbReference type="PANTHER" id="PTHR11139">
    <property type="entry name" value="ATAXIA TELANGIECTASIA MUTATED ATM -RELATED"/>
    <property type="match status" value="1"/>
</dbReference>
<dbReference type="Gene3D" id="1.20.120.150">
    <property type="entry name" value="FKBP12-rapamycin binding domain"/>
    <property type="match status" value="1"/>
</dbReference>
<protein>
    <recommendedName>
        <fullName evidence="41">FK506-binding protein 12-rapamycin complex-associated protein 1</fullName>
        <ecNumber evidence="10">2.7.10.2</ecNumber>
        <ecNumber evidence="11">2.7.11.1</ecNumber>
    </recommendedName>
    <alternativeName>
        <fullName evidence="42">FKBP12-rapamycin complex-associated protein</fullName>
    </alternativeName>
    <alternativeName>
        <fullName evidence="39">Mammalian target of rapamycin</fullName>
    </alternativeName>
    <alternativeName>
        <fullName evidence="38">Rapamycin target protein 1</fullName>
    </alternativeName>
    <alternativeName>
        <fullName evidence="40">Tyrosine-protein kinase mTOR</fullName>
    </alternativeName>
</protein>
<proteinExistence type="inferred from homology"/>
<dbReference type="SUPFAM" id="SSF47212">
    <property type="entry name" value="FKBP12-rapamycin-binding domain of FKBP-rapamycin-associated protein (FRAP)"/>
    <property type="match status" value="1"/>
</dbReference>
<keyword evidence="21" id="KW-1000">Mitochondrion outer membrane</keyword>
<accession>A0A556U224</accession>
<evidence type="ECO:0000256" key="27">
    <source>
        <dbReference type="ARBA" id="ARBA00022990"/>
    </source>
</evidence>
<dbReference type="GO" id="GO:0031932">
    <property type="term" value="C:TORC2 complex"/>
    <property type="evidence" value="ECO:0007669"/>
    <property type="project" value="TreeGrafter"/>
</dbReference>
<evidence type="ECO:0000256" key="7">
    <source>
        <dbReference type="ARBA" id="ARBA00004570"/>
    </source>
</evidence>
<dbReference type="InterPro" id="IPR009076">
    <property type="entry name" value="FRB_dom"/>
</dbReference>
<keyword evidence="12" id="KW-1003">Cell membrane</keyword>
<dbReference type="InterPro" id="IPR036940">
    <property type="entry name" value="PI3/4_kinase_cat_sf"/>
</dbReference>
<dbReference type="Pfam" id="PF02260">
    <property type="entry name" value="FATC"/>
    <property type="match status" value="1"/>
</dbReference>
<comment type="similarity">
    <text evidence="34">Belongs to the exosome component 10/RRP6 family.</text>
</comment>
<dbReference type="GO" id="GO:0045597">
    <property type="term" value="P:positive regulation of cell differentiation"/>
    <property type="evidence" value="ECO:0007669"/>
    <property type="project" value="UniProtKB-ARBA"/>
</dbReference>
<evidence type="ECO:0000256" key="33">
    <source>
        <dbReference type="ARBA" id="ARBA00023329"/>
    </source>
</evidence>
<dbReference type="InterPro" id="IPR011009">
    <property type="entry name" value="Kinase-like_dom_sf"/>
</dbReference>
<dbReference type="GO" id="GO:0045335">
    <property type="term" value="C:phagocytic vesicle"/>
    <property type="evidence" value="ECO:0007669"/>
    <property type="project" value="UniProtKB-SubCell"/>
</dbReference>
<dbReference type="GO" id="GO:0038202">
    <property type="term" value="P:TORC1 signaling"/>
    <property type="evidence" value="ECO:0007669"/>
    <property type="project" value="TreeGrafter"/>
</dbReference>
<dbReference type="Gene3D" id="3.30.420.10">
    <property type="entry name" value="Ribonuclease H-like superfamily/Ribonuclease H"/>
    <property type="match status" value="1"/>
</dbReference>
<keyword evidence="15" id="KW-0698">rRNA processing</keyword>
<keyword evidence="27" id="KW-0007">Acetylation</keyword>
<evidence type="ECO:0000256" key="22">
    <source>
        <dbReference type="ARBA" id="ARBA00022824"/>
    </source>
</evidence>
<keyword evidence="28" id="KW-0333">Golgi apparatus</keyword>
<organism evidence="47 48">
    <name type="scientific">Bagarius yarrelli</name>
    <name type="common">Goonch</name>
    <name type="synonym">Bagrus yarrelli</name>
    <dbReference type="NCBI Taxonomy" id="175774"/>
    <lineage>
        <taxon>Eukaryota</taxon>
        <taxon>Metazoa</taxon>
        <taxon>Chordata</taxon>
        <taxon>Craniata</taxon>
        <taxon>Vertebrata</taxon>
        <taxon>Euteleostomi</taxon>
        <taxon>Actinopterygii</taxon>
        <taxon>Neopterygii</taxon>
        <taxon>Teleostei</taxon>
        <taxon>Ostariophysi</taxon>
        <taxon>Siluriformes</taxon>
        <taxon>Sisoridae</taxon>
        <taxon>Sisorinae</taxon>
        <taxon>Bagarius</taxon>
    </lineage>
</organism>
<dbReference type="InterPro" id="IPR016024">
    <property type="entry name" value="ARM-type_fold"/>
</dbReference>
<dbReference type="SUPFAM" id="SSF53098">
    <property type="entry name" value="Ribonuclease H-like"/>
    <property type="match status" value="1"/>
</dbReference>
<comment type="catalytic activity">
    <reaction evidence="36">
        <text>L-seryl-[protein] + ATP = O-phospho-L-seryl-[protein] + ADP + H(+)</text>
        <dbReference type="Rhea" id="RHEA:17989"/>
        <dbReference type="Rhea" id="RHEA-COMP:9863"/>
        <dbReference type="Rhea" id="RHEA-COMP:11604"/>
        <dbReference type="ChEBI" id="CHEBI:15378"/>
        <dbReference type="ChEBI" id="CHEBI:29999"/>
        <dbReference type="ChEBI" id="CHEBI:30616"/>
        <dbReference type="ChEBI" id="CHEBI:83421"/>
        <dbReference type="ChEBI" id="CHEBI:456216"/>
        <dbReference type="EC" id="2.7.11.1"/>
    </reaction>
</comment>
<dbReference type="GO" id="GO:0006364">
    <property type="term" value="P:rRNA processing"/>
    <property type="evidence" value="ECO:0007669"/>
    <property type="project" value="UniProtKB-KW"/>
</dbReference>
<comment type="catalytic activity">
    <reaction evidence="35">
        <text>L-threonyl-[protein] + ATP = O-phospho-L-threonyl-[protein] + ADP + H(+)</text>
        <dbReference type="Rhea" id="RHEA:46608"/>
        <dbReference type="Rhea" id="RHEA-COMP:11060"/>
        <dbReference type="Rhea" id="RHEA-COMP:11605"/>
        <dbReference type="ChEBI" id="CHEBI:15378"/>
        <dbReference type="ChEBI" id="CHEBI:30013"/>
        <dbReference type="ChEBI" id="CHEBI:30616"/>
        <dbReference type="ChEBI" id="CHEBI:61977"/>
        <dbReference type="ChEBI" id="CHEBI:456216"/>
        <dbReference type="EC" id="2.7.11.1"/>
    </reaction>
</comment>
<dbReference type="GO" id="GO:0016605">
    <property type="term" value="C:PML body"/>
    <property type="evidence" value="ECO:0007669"/>
    <property type="project" value="UniProtKB-SubCell"/>
</dbReference>
<dbReference type="FunFam" id="3.30.420.10:FF:000022">
    <property type="entry name" value="Exosome component 10"/>
    <property type="match status" value="1"/>
</dbReference>
<dbReference type="InterPro" id="IPR018936">
    <property type="entry name" value="PI3/4_kinase_CS"/>
</dbReference>
<evidence type="ECO:0000256" key="9">
    <source>
        <dbReference type="ARBA" id="ARBA00011031"/>
    </source>
</evidence>
<dbReference type="InterPro" id="IPR026683">
    <property type="entry name" value="TOR_cat"/>
</dbReference>
<dbReference type="InterPro" id="IPR049559">
    <property type="entry name" value="Rrp6p-like_exo"/>
</dbReference>
<evidence type="ECO:0000256" key="42">
    <source>
        <dbReference type="ARBA" id="ARBA00083003"/>
    </source>
</evidence>
<evidence type="ECO:0000256" key="15">
    <source>
        <dbReference type="ARBA" id="ARBA00022552"/>
    </source>
</evidence>
<keyword evidence="48" id="KW-1185">Reference proteome</keyword>
<dbReference type="InterPro" id="IPR036738">
    <property type="entry name" value="FRB_sf"/>
</dbReference>
<evidence type="ECO:0000256" key="34">
    <source>
        <dbReference type="ARBA" id="ARBA00043957"/>
    </source>
</evidence>
<dbReference type="EC" id="2.7.10.2" evidence="10"/>
<dbReference type="GO" id="GO:0000176">
    <property type="term" value="C:nuclear exosome (RNase complex)"/>
    <property type="evidence" value="ECO:0007669"/>
    <property type="project" value="InterPro"/>
</dbReference>
<evidence type="ECO:0000256" key="20">
    <source>
        <dbReference type="ARBA" id="ARBA00022777"/>
    </source>
</evidence>
<dbReference type="GO" id="GO:0003676">
    <property type="term" value="F:nucleic acid binding"/>
    <property type="evidence" value="ECO:0007669"/>
    <property type="project" value="InterPro"/>
</dbReference>
<evidence type="ECO:0000256" key="38">
    <source>
        <dbReference type="ARBA" id="ARBA00076323"/>
    </source>
</evidence>
<evidence type="ECO:0000256" key="4">
    <source>
        <dbReference type="ARBA" id="ARBA00004322"/>
    </source>
</evidence>
<dbReference type="SUPFAM" id="SSF48371">
    <property type="entry name" value="ARM repeat"/>
    <property type="match status" value="1"/>
</dbReference>
<evidence type="ECO:0000256" key="2">
    <source>
        <dbReference type="ARBA" id="ARBA00004255"/>
    </source>
</evidence>
<dbReference type="GO" id="GO:0005765">
    <property type="term" value="C:lysosomal membrane"/>
    <property type="evidence" value="ECO:0007669"/>
    <property type="project" value="UniProtKB-SubCell"/>
</dbReference>
<dbReference type="EMBL" id="VCAZ01000039">
    <property type="protein sequence ID" value="TSL97285.1"/>
    <property type="molecule type" value="Genomic_DNA"/>
</dbReference>
<evidence type="ECO:0000256" key="29">
    <source>
        <dbReference type="ARBA" id="ARBA00023128"/>
    </source>
</evidence>
<dbReference type="CDD" id="cd06147">
    <property type="entry name" value="Rrp6p_like_exo"/>
    <property type="match status" value="1"/>
</dbReference>
<dbReference type="FunFam" id="1.10.1070.11:FF:000074">
    <property type="entry name" value="DJ576K7.1 (FK506 binding protein 12-rapamycin associated protein 1)"/>
    <property type="match status" value="1"/>
</dbReference>
<keyword evidence="20" id="KW-0418">Kinase</keyword>
<keyword evidence="29" id="KW-0496">Mitochondrion</keyword>
<feature type="compositionally biased region" description="Low complexity" evidence="43">
    <location>
        <begin position="1883"/>
        <end position="1909"/>
    </location>
</feature>
<evidence type="ECO:0000256" key="21">
    <source>
        <dbReference type="ARBA" id="ARBA00022787"/>
    </source>
</evidence>
<comment type="caution">
    <text evidence="47">The sequence shown here is derived from an EMBL/GenBank/DDBJ whole genome shotgun (WGS) entry which is preliminary data.</text>
</comment>
<feature type="region of interest" description="Disordered" evidence="43">
    <location>
        <begin position="1853"/>
        <end position="1972"/>
    </location>
</feature>
<evidence type="ECO:0000256" key="36">
    <source>
        <dbReference type="ARBA" id="ARBA00048679"/>
    </source>
</evidence>
<feature type="compositionally biased region" description="Basic and acidic residues" evidence="43">
    <location>
        <begin position="1105"/>
        <end position="1116"/>
    </location>
</feature>
<keyword evidence="25" id="KW-0832">Ubl conjugation</keyword>
<evidence type="ECO:0000256" key="43">
    <source>
        <dbReference type="SAM" id="MobiDB-lite"/>
    </source>
</evidence>
<dbReference type="PROSITE" id="PS00915">
    <property type="entry name" value="PI3_4_KINASE_1"/>
    <property type="match status" value="1"/>
</dbReference>
<name>A0A556U224_BAGYA</name>
<evidence type="ECO:0000256" key="18">
    <source>
        <dbReference type="ARBA" id="ARBA00022737"/>
    </source>
</evidence>
<dbReference type="InterPro" id="IPR011990">
    <property type="entry name" value="TPR-like_helical_dom_sf"/>
</dbReference>
<dbReference type="Pfam" id="PF00454">
    <property type="entry name" value="PI3_PI4_kinase"/>
    <property type="match status" value="1"/>
</dbReference>
<evidence type="ECO:0000256" key="10">
    <source>
        <dbReference type="ARBA" id="ARBA00011903"/>
    </source>
</evidence>
<evidence type="ECO:0000256" key="6">
    <source>
        <dbReference type="ARBA" id="ARBA00004524"/>
    </source>
</evidence>
<dbReference type="PROSITE" id="PS50290">
    <property type="entry name" value="PI3_4_KINASE_3"/>
    <property type="match status" value="1"/>
</dbReference>
<evidence type="ECO:0000256" key="16">
    <source>
        <dbReference type="ARBA" id="ARBA00022553"/>
    </source>
</evidence>
<comment type="similarity">
    <text evidence="9">Belongs to the PI3/PI4-kinase family.</text>
</comment>
<dbReference type="CDD" id="cd05169">
    <property type="entry name" value="PIKKc_TOR"/>
    <property type="match status" value="1"/>
</dbReference>
<evidence type="ECO:0000259" key="44">
    <source>
        <dbReference type="PROSITE" id="PS50290"/>
    </source>
</evidence>
<dbReference type="InterPro" id="IPR003152">
    <property type="entry name" value="FATC_dom"/>
</dbReference>
<dbReference type="PROSITE" id="PS51190">
    <property type="entry name" value="FATC"/>
    <property type="match status" value="1"/>
</dbReference>
<dbReference type="PROSITE" id="PS00916">
    <property type="entry name" value="PI3_4_KINASE_2"/>
    <property type="match status" value="1"/>
</dbReference>
<dbReference type="SMART" id="SM00474">
    <property type="entry name" value="35EXOc"/>
    <property type="match status" value="1"/>
</dbReference>
<dbReference type="InterPro" id="IPR044876">
    <property type="entry name" value="HRDC_dom_sf"/>
</dbReference>
<comment type="subcellular location">
    <subcellularLocation>
        <location evidence="1">Cell membrane</location>
        <topology evidence="1">Peripheral membrane protein</topology>
    </subcellularLocation>
    <subcellularLocation>
        <location evidence="3">Cytoplasmic vesicle</location>
        <location evidence="3">Phagosome</location>
    </subcellularLocation>
    <subcellularLocation>
        <location evidence="5">Endoplasmic reticulum membrane</location>
        <topology evidence="5">Peripheral membrane protein</topology>
        <orientation evidence="5">Cytoplasmic side</orientation>
    </subcellularLocation>
    <subcellularLocation>
        <location evidence="2">Golgi apparatus membrane</location>
        <topology evidence="2">Peripheral membrane protein</topology>
        <orientation evidence="2">Cytoplasmic side</orientation>
    </subcellularLocation>
    <subcellularLocation>
        <location evidence="8">Lysosome membrane</location>
        <topology evidence="8">Peripheral membrane protein</topology>
        <orientation evidence="8">Cytoplasmic side</orientation>
    </subcellularLocation>
    <subcellularLocation>
        <location evidence="6">Microsome membrane</location>
    </subcellularLocation>
    <subcellularLocation>
        <location evidence="7">Mitochondrion outer membrane</location>
        <topology evidence="7">Peripheral membrane protein</topology>
        <orientation evidence="7">Cytoplasmic side</orientation>
    </subcellularLocation>
    <subcellularLocation>
        <location evidence="4">Nucleus</location>
        <location evidence="4">PML body</location>
    </subcellularLocation>
</comment>
<dbReference type="InterPro" id="IPR036397">
    <property type="entry name" value="RNaseH_sf"/>
</dbReference>
<evidence type="ECO:0000256" key="23">
    <source>
        <dbReference type="ARBA" id="ARBA00022835"/>
    </source>
</evidence>
<dbReference type="Pfam" id="PF01612">
    <property type="entry name" value="DNA_pol_A_exo1"/>
    <property type="match status" value="1"/>
</dbReference>
<evidence type="ECO:0000256" key="5">
    <source>
        <dbReference type="ARBA" id="ARBA00004397"/>
    </source>
</evidence>
<dbReference type="GO" id="GO:0000139">
    <property type="term" value="C:Golgi membrane"/>
    <property type="evidence" value="ECO:0007669"/>
    <property type="project" value="UniProtKB-SubCell"/>
</dbReference>
<dbReference type="GO" id="GO:0031931">
    <property type="term" value="C:TORC1 complex"/>
    <property type="evidence" value="ECO:0007669"/>
    <property type="project" value="TreeGrafter"/>
</dbReference>
<keyword evidence="13" id="KW-0963">Cytoplasm</keyword>
<comment type="catalytic activity">
    <reaction evidence="37">
        <text>L-tyrosyl-[protein] + ATP = O-phospho-L-tyrosyl-[protein] + ADP + H(+)</text>
        <dbReference type="Rhea" id="RHEA:10596"/>
        <dbReference type="Rhea" id="RHEA-COMP:10136"/>
        <dbReference type="Rhea" id="RHEA-COMP:20101"/>
        <dbReference type="ChEBI" id="CHEBI:15378"/>
        <dbReference type="ChEBI" id="CHEBI:30616"/>
        <dbReference type="ChEBI" id="CHEBI:46858"/>
        <dbReference type="ChEBI" id="CHEBI:61978"/>
        <dbReference type="ChEBI" id="CHEBI:456216"/>
        <dbReference type="EC" id="2.7.10.2"/>
    </reaction>
    <physiologicalReaction direction="left-to-right" evidence="37">
        <dbReference type="Rhea" id="RHEA:10597"/>
    </physiologicalReaction>
</comment>
<keyword evidence="23" id="KW-0271">Exosome</keyword>
<dbReference type="Gene3D" id="1.10.150.80">
    <property type="entry name" value="HRDC domain"/>
    <property type="match status" value="1"/>
</dbReference>
<dbReference type="OrthoDB" id="2250022at2759"/>
<dbReference type="Pfam" id="PF08771">
    <property type="entry name" value="FRB_dom"/>
    <property type="match status" value="1"/>
</dbReference>
<dbReference type="InterPro" id="IPR002562">
    <property type="entry name" value="3'-5'_exonuclease_dom"/>
</dbReference>
<evidence type="ECO:0000256" key="40">
    <source>
        <dbReference type="ARBA" id="ARBA00078589"/>
    </source>
</evidence>
<evidence type="ECO:0000256" key="8">
    <source>
        <dbReference type="ARBA" id="ARBA00004630"/>
    </source>
</evidence>
<dbReference type="Pfam" id="PF08066">
    <property type="entry name" value="PMC2NT"/>
    <property type="match status" value="1"/>
</dbReference>
<feature type="domain" description="FATC" evidence="46">
    <location>
        <begin position="1064"/>
        <end position="1096"/>
    </location>
</feature>
<evidence type="ECO:0000256" key="35">
    <source>
        <dbReference type="ARBA" id="ARBA00047899"/>
    </source>
</evidence>
<dbReference type="SMART" id="SM01345">
    <property type="entry name" value="Rapamycin_bind"/>
    <property type="match status" value="1"/>
</dbReference>
<dbReference type="InterPro" id="IPR003151">
    <property type="entry name" value="PIK-rel_kinase_FAT"/>
</dbReference>
<dbReference type="InterPro" id="IPR014009">
    <property type="entry name" value="PIK_FAT"/>
</dbReference>
<dbReference type="Gene3D" id="3.30.1010.10">
    <property type="entry name" value="Phosphatidylinositol 3-kinase Catalytic Subunit, Chain A, domain 4"/>
    <property type="match status" value="1"/>
</dbReference>
<dbReference type="FunFam" id="1.10.1070.11:FF:000058">
    <property type="entry name" value="MTOR isoform 6"/>
    <property type="match status" value="1"/>
</dbReference>
<keyword evidence="16" id="KW-0597">Phosphoprotein</keyword>
<dbReference type="InterPro" id="IPR012337">
    <property type="entry name" value="RNaseH-like_sf"/>
</dbReference>
<dbReference type="GO" id="GO:0009891">
    <property type="term" value="P:positive regulation of biosynthetic process"/>
    <property type="evidence" value="ECO:0007669"/>
    <property type="project" value="UniProtKB-ARBA"/>
</dbReference>
<dbReference type="Gene3D" id="1.10.1070.11">
    <property type="entry name" value="Phosphatidylinositol 3-/4-kinase, catalytic domain"/>
    <property type="match status" value="1"/>
</dbReference>
<evidence type="ECO:0000256" key="11">
    <source>
        <dbReference type="ARBA" id="ARBA00012513"/>
    </source>
</evidence>
<dbReference type="GO" id="GO:0044877">
    <property type="term" value="F:protein-containing complex binding"/>
    <property type="evidence" value="ECO:0007669"/>
    <property type="project" value="InterPro"/>
</dbReference>
<dbReference type="GO" id="GO:0004715">
    <property type="term" value="F:non-membrane spanning protein tyrosine kinase activity"/>
    <property type="evidence" value="ECO:0007669"/>
    <property type="project" value="UniProtKB-EC"/>
</dbReference>
<evidence type="ECO:0000256" key="31">
    <source>
        <dbReference type="ARBA" id="ARBA00023228"/>
    </source>
</evidence>
<dbReference type="FunFam" id="1.20.120.150:FF:000001">
    <property type="entry name" value="Serine/threonine-protein kinase TOR"/>
    <property type="match status" value="1"/>
</dbReference>
<dbReference type="InterPro" id="IPR012588">
    <property type="entry name" value="Exosome-assoc_fac_Rrp6_N"/>
</dbReference>
<dbReference type="GO" id="GO:0016242">
    <property type="term" value="P:negative regulation of macroautophagy"/>
    <property type="evidence" value="ECO:0007669"/>
    <property type="project" value="TreeGrafter"/>
</dbReference>
<evidence type="ECO:0000256" key="13">
    <source>
        <dbReference type="ARBA" id="ARBA00022490"/>
    </source>
</evidence>
<dbReference type="GO" id="GO:0004674">
    <property type="term" value="F:protein serine/threonine kinase activity"/>
    <property type="evidence" value="ECO:0007669"/>
    <property type="project" value="UniProtKB-EC"/>
</dbReference>
<dbReference type="InterPro" id="IPR010997">
    <property type="entry name" value="HRDC-like_sf"/>
</dbReference>
<evidence type="ECO:0000256" key="28">
    <source>
        <dbReference type="ARBA" id="ARBA00023034"/>
    </source>
</evidence>
<dbReference type="Pfam" id="PF02259">
    <property type="entry name" value="FAT"/>
    <property type="match status" value="1"/>
</dbReference>
<evidence type="ECO:0000256" key="17">
    <source>
        <dbReference type="ARBA" id="ARBA00022679"/>
    </source>
</evidence>
<evidence type="ECO:0000256" key="41">
    <source>
        <dbReference type="ARBA" id="ARBA00082407"/>
    </source>
</evidence>
<feature type="domain" description="PI3K/PI4K catalytic" evidence="44">
    <location>
        <begin position="697"/>
        <end position="1015"/>
    </location>
</feature>
<dbReference type="PANTHER" id="PTHR11139:SF9">
    <property type="entry name" value="SERINE_THREONINE-PROTEIN KINASE MTOR"/>
    <property type="match status" value="1"/>
</dbReference>
<keyword evidence="19" id="KW-0547">Nucleotide-binding</keyword>
<feature type="region of interest" description="Disordered" evidence="43">
    <location>
        <begin position="474"/>
        <end position="516"/>
    </location>
</feature>
<keyword evidence="24" id="KW-0067">ATP-binding</keyword>
<dbReference type="SMART" id="SM00146">
    <property type="entry name" value="PI3Kc"/>
    <property type="match status" value="1"/>
</dbReference>
<dbReference type="SUPFAM" id="SSF56112">
    <property type="entry name" value="Protein kinase-like (PK-like)"/>
    <property type="match status" value="1"/>
</dbReference>
<keyword evidence="18" id="KW-0677">Repeat</keyword>
<feature type="region of interest" description="Disordered" evidence="43">
    <location>
        <begin position="1099"/>
        <end position="1118"/>
    </location>
</feature>
<evidence type="ECO:0000256" key="24">
    <source>
        <dbReference type="ARBA" id="ARBA00022840"/>
    </source>
</evidence>
<keyword evidence="30" id="KW-0472">Membrane</keyword>
<gene>
    <name evidence="47" type="ORF">Baya_7540</name>
</gene>
<dbReference type="SMART" id="SM00341">
    <property type="entry name" value="HRDC"/>
    <property type="match status" value="1"/>
</dbReference>
<feature type="compositionally biased region" description="Basic residues" evidence="43">
    <location>
        <begin position="1944"/>
        <end position="1953"/>
    </location>
</feature>
<dbReference type="GO" id="GO:0005524">
    <property type="term" value="F:ATP binding"/>
    <property type="evidence" value="ECO:0007669"/>
    <property type="project" value="UniProtKB-KW"/>
</dbReference>
<evidence type="ECO:0000256" key="3">
    <source>
        <dbReference type="ARBA" id="ARBA00004262"/>
    </source>
</evidence>
<dbReference type="EC" id="2.7.11.1" evidence="11"/>
<dbReference type="Gene3D" id="1.25.40.10">
    <property type="entry name" value="Tetratricopeptide repeat domain"/>
    <property type="match status" value="1"/>
</dbReference>
<dbReference type="Proteomes" id="UP000319801">
    <property type="component" value="Unassembled WGS sequence"/>
</dbReference>
<evidence type="ECO:0000256" key="14">
    <source>
        <dbReference type="ARBA" id="ARBA00022499"/>
    </source>
</evidence>
<evidence type="ECO:0000256" key="25">
    <source>
        <dbReference type="ARBA" id="ARBA00022843"/>
    </source>
</evidence>
<evidence type="ECO:0000256" key="1">
    <source>
        <dbReference type="ARBA" id="ARBA00004202"/>
    </source>
</evidence>
<dbReference type="GO" id="GO:0005829">
    <property type="term" value="C:cytosol"/>
    <property type="evidence" value="ECO:0007669"/>
    <property type="project" value="UniProtKB-ARBA"/>
</dbReference>
<feature type="region of interest" description="Disordered" evidence="43">
    <location>
        <begin position="1667"/>
        <end position="1687"/>
    </location>
</feature>
<feature type="compositionally biased region" description="Basic and acidic residues" evidence="43">
    <location>
        <begin position="1807"/>
        <end position="1824"/>
    </location>
</feature>
<keyword evidence="33" id="KW-0968">Cytoplasmic vesicle</keyword>
<feature type="domain" description="FAT" evidence="45">
    <location>
        <begin position="87"/>
        <end position="564"/>
    </location>
</feature>
<evidence type="ECO:0000259" key="45">
    <source>
        <dbReference type="PROSITE" id="PS51189"/>
    </source>
</evidence>
<dbReference type="GO" id="GO:0005789">
    <property type="term" value="C:endoplasmic reticulum membrane"/>
    <property type="evidence" value="ECO:0007669"/>
    <property type="project" value="UniProtKB-SubCell"/>
</dbReference>
<keyword evidence="26" id="KW-0492">Microsome</keyword>
<keyword evidence="14" id="KW-1017">Isopeptide bond</keyword>
<dbReference type="FunFam" id="3.30.1010.10:FF:000004">
    <property type="entry name" value="Serine/threonine-protein kinase TOR"/>
    <property type="match status" value="1"/>
</dbReference>
<keyword evidence="17" id="KW-0808">Transferase</keyword>
<evidence type="ECO:0000256" key="19">
    <source>
        <dbReference type="ARBA" id="ARBA00022741"/>
    </source>
</evidence>
<evidence type="ECO:0000256" key="37">
    <source>
        <dbReference type="ARBA" id="ARBA00051942"/>
    </source>
</evidence>
<evidence type="ECO:0000256" key="30">
    <source>
        <dbReference type="ARBA" id="ARBA00023136"/>
    </source>
</evidence>
<evidence type="ECO:0000256" key="12">
    <source>
        <dbReference type="ARBA" id="ARBA00022475"/>
    </source>
</evidence>
<sequence>MSSPEENESGYVYIQRHAQDLENSHAHRILTVNLRFPREEKYHKEMVYKILPQKCPTRLPMSPVGKKKPVKLMESNYSVNRPRINNKLQQPEAASGVLEYAMKHFGELEIQATWYEKLHEWEDALVAYDKKIDMNKGDPELILGRMRCLEALGEWGQLHQQCCEEWTLASEETQAKMARMAAAAAWGLGHWDSMEEYTCMIPRDTHDGAFYRAVLALHQDLFSLAQQCIDKARDLLDAELTAMAGESYSRAYGAMVSCQMLSELEEVIQYKLVPERRDIIRETWWERLQGCQRIVEDWQRILMVRFLVINPHEDMRTWLKYASLCGKSGRLALAHKTLVLLLGVDPSKQLDQPLPTAHHHVTYAYMKYMWKSTRKIDAFQHMQHFVQAMQQKAQHAIAAEDQQQKQELHKLMARCFLKLGEWQLSLQGINESTIPKVLQYYSHSTEHDRNWYKAWHAWAVMNFEAVLHYKHQNQGRDEKKKLRHASGASANSEASNSDSEADSTDHSPVPSPGQKKVNEVIPQLIARIDTPRPLVGRLIHQLLTDIGRYHPQVSEELIRVAILWHEMWHEGLEEASRLYFGERNVKGMFAVLEPLHAMMERGPQTLKETSFNQAYGRDLMEAQDWCRKYMRSGNVKDLTQAWDLYYHVFRRIAKQLPQLTSLELQYVSPKLLMCRDLELAVPGTYDPNQPIIRIQSITPSLQVITSKQRPRKLTIMGSNGHEFMFLLKGHEDLRQDERVMQLFGLVNTLLANDPASLRKNLRKEFNEDTRYAVIPLSTNSGLIGWVPHCDTLHALIRDYREKKKILLNIEHRIMLRMAPDYDHLTLMEKVEVFEHAVNNTAGDDLAKLLWLKSPSSEVWFDRRTNYTRSLAVMSMVGYILGLGDRHPSNLMLDRLSGKILHIDFGDCFEVAMTREKFPEKIPFRLTRMLTNAMEVTGLDGNYRITCHTVMEVLREHRDSVMAVLEAFVYDPLLNWRLMDTNTKGTKRSRTRTDSYSAGQSVETMEGIGDLGETTHKKTGTTVPESIHSFIGDGLVQPEALNKKAIQIINRVRDKLTGRDFSHDETLDVPTQVELLIKQATSHENLCQCYIGCMDASTSHGGGGVQERENSANKDGEPETAEFCPGFKDVDAFVKHGLGTVVGATKASAGLPQAGDEYDFYRSFPGFREFCSAQGDRLLHCMSQLMQHHGCRPHVRDGNKLTGLEERFDRVVDCNDSILEKVGILLDEASGVTRLQPVMPAGYQPPKIVVRRERCNQCVSVQGGNRSAETFRLLHAKNVQRPQLKFKEKVDNSNTPFITKIFIKPNALKPLAPYFTKRRQRKESSKDSDVPVALTDFIHQLRNQESNEDMFSHPYQYELDHLVMPESLKNKPEPQMYEELEETSCQFINTLEDLVALSEKLNKRTEFAVDLEHHSYRSFMGITCLMQISTREEDFIIDTLELRSEMYVLNESFTNPSIVKVFHGADSDIEWLQKDFGLYVVNMFDTHQAARSLNLGRNSLDHLLKVFCNVDSNKRYQLADWRIRPLPQEMIQYAQADTHYLLYVYDRLRADLFDAANGQPSLIQLVWSKSKDLCLKKYLKPIFTDDSYMELYKRQKKSFNSQQLTAFQLMYVLPNHMMIKIAEELPREPQGIIACCNPTPPLVRQQVNELHQLIKQAREIPLLKAEVTAEKKKSQTPKRKSESTLFGPHDISHVSETDLIELSSHETPTKRGVLFSEEDDADLNDDPQSVNGLVTCAKISIFAEEEVRKSASLSVAQQKAYRIMESFENPFRMYLPTKDIHISKNAKYDPSTKIYEISKRWKLQSLEQQKKEAQAKQQAKEQAKKAREKQKKAKQSYQESLQNVPTVRQQVLEAKQVGQKRERATSDAAEETCKPKKKAMKTRQSSVASPAASKSSQQPESEESQLPPSAGFTPYDYSQTDFKLFAGKPKDSTQFDPNRQPNEPKRKKNLKGNKKSASGGRSMSYVPAKSDRY</sequence>
<dbReference type="GO" id="GO:0005741">
    <property type="term" value="C:mitochondrial outer membrane"/>
    <property type="evidence" value="ECO:0007669"/>
    <property type="project" value="UniProtKB-SubCell"/>
</dbReference>
<dbReference type="InterPro" id="IPR002121">
    <property type="entry name" value="HRDC_dom"/>
</dbReference>
<keyword evidence="22" id="KW-0256">Endoplasmic reticulum</keyword>
<evidence type="ECO:0000256" key="32">
    <source>
        <dbReference type="ARBA" id="ARBA00023242"/>
    </source>
</evidence>
<feature type="region of interest" description="Disordered" evidence="43">
    <location>
        <begin position="1807"/>
        <end position="1841"/>
    </location>
</feature>
<evidence type="ECO:0000313" key="47">
    <source>
        <dbReference type="EMBL" id="TSL97285.1"/>
    </source>
</evidence>
<evidence type="ECO:0000256" key="39">
    <source>
        <dbReference type="ARBA" id="ARBA00078277"/>
    </source>
</evidence>
<dbReference type="InterPro" id="IPR000403">
    <property type="entry name" value="PI3/4_kinase_cat_dom"/>
</dbReference>
<reference evidence="47 48" key="1">
    <citation type="journal article" date="2019" name="Genome Biol. Evol.">
        <title>Whole-Genome Sequencing of the Giant Devil Catfish, Bagarius yarrelli.</title>
        <authorList>
            <person name="Jiang W."/>
            <person name="Lv Y."/>
            <person name="Cheng L."/>
            <person name="Yang K."/>
            <person name="Chao B."/>
            <person name="Wang X."/>
            <person name="Li Y."/>
            <person name="Pan X."/>
            <person name="You X."/>
            <person name="Zhang Y."/>
            <person name="Yang J."/>
            <person name="Li J."/>
            <person name="Zhang X."/>
            <person name="Liu S."/>
            <person name="Sun C."/>
            <person name="Yang J."/>
            <person name="Shi Q."/>
        </authorList>
    </citation>
    <scope>NUCLEOTIDE SEQUENCE [LARGE SCALE GENOMIC DNA]</scope>
    <source>
        <strain evidence="47">JWS20170419001</strain>
        <tissue evidence="47">Muscle</tissue>
    </source>
</reference>
<keyword evidence="32" id="KW-0539">Nucleus</keyword>
<dbReference type="GO" id="GO:0008408">
    <property type="term" value="F:3'-5' exonuclease activity"/>
    <property type="evidence" value="ECO:0007669"/>
    <property type="project" value="InterPro"/>
</dbReference>
<feature type="compositionally biased region" description="Low complexity" evidence="43">
    <location>
        <begin position="485"/>
        <end position="498"/>
    </location>
</feature>
<evidence type="ECO:0000259" key="46">
    <source>
        <dbReference type="PROSITE" id="PS51190"/>
    </source>
</evidence>
<dbReference type="InterPro" id="IPR050517">
    <property type="entry name" value="DDR_Repair_Kinase"/>
</dbReference>
<evidence type="ECO:0000256" key="26">
    <source>
        <dbReference type="ARBA" id="ARBA00022848"/>
    </source>
</evidence>
<dbReference type="GO" id="GO:0005886">
    <property type="term" value="C:plasma membrane"/>
    <property type="evidence" value="ECO:0007669"/>
    <property type="project" value="UniProtKB-SubCell"/>
</dbReference>
<dbReference type="PROSITE" id="PS51189">
    <property type="entry name" value="FAT"/>
    <property type="match status" value="1"/>
</dbReference>
<dbReference type="SUPFAM" id="SSF47819">
    <property type="entry name" value="HRDC-like"/>
    <property type="match status" value="1"/>
</dbReference>
<dbReference type="SMART" id="SM01343">
    <property type="entry name" value="FATC"/>
    <property type="match status" value="1"/>
</dbReference>
<evidence type="ECO:0000313" key="48">
    <source>
        <dbReference type="Proteomes" id="UP000319801"/>
    </source>
</evidence>